<sequence length="90" mass="9785">MVAAASRGGWVKLANGLEKTAVSVGLLQVQAYGFVCVCALSVGHFRRRLCRLKRPAGDAAAFSIDKHIFRTRSGRVFPGGRRFVCAYIVD</sequence>
<evidence type="ECO:0000256" key="1">
    <source>
        <dbReference type="SAM" id="Phobius"/>
    </source>
</evidence>
<keyword evidence="1" id="KW-1133">Transmembrane helix</keyword>
<keyword evidence="1" id="KW-0812">Transmembrane</keyword>
<reference evidence="2 3" key="1">
    <citation type="submission" date="2015-07" db="EMBL/GenBank/DDBJ databases">
        <title>Comparative genome sequencing reveals within-host evolution of Neisseria meningitidis during.</title>
        <authorList>
            <person name="Klughammer J."/>
            <person name="Dittrich M."/>
            <person name="Mueller T."/>
            <person name="Blom J."/>
            <person name="Goesmann A."/>
            <person name="Vogel U."/>
            <person name="Frosch M."/>
            <person name="Bock C."/>
            <person name="Schoen C."/>
        </authorList>
    </citation>
    <scope>NUCLEOTIDE SEQUENCE [LARGE SCALE GENOMIC DNA]</scope>
    <source>
        <strain evidence="2 3">DE8555</strain>
    </source>
</reference>
<protein>
    <submittedName>
        <fullName evidence="2">Uncharacterized protein</fullName>
    </submittedName>
</protein>
<proteinExistence type="predicted"/>
<dbReference type="EMBL" id="CP012393">
    <property type="protein sequence ID" value="ANW91166.1"/>
    <property type="molecule type" value="Genomic_DNA"/>
</dbReference>
<accession>A0AAC9GEZ0</accession>
<evidence type="ECO:0000313" key="2">
    <source>
        <dbReference type="EMBL" id="ANW91166.1"/>
    </source>
</evidence>
<gene>
    <name evidence="2" type="ORF">DE8555_0601</name>
</gene>
<organism evidence="2 3">
    <name type="scientific">Neisseria meningitidis</name>
    <dbReference type="NCBI Taxonomy" id="487"/>
    <lineage>
        <taxon>Bacteria</taxon>
        <taxon>Pseudomonadati</taxon>
        <taxon>Pseudomonadota</taxon>
        <taxon>Betaproteobacteria</taxon>
        <taxon>Neisseriales</taxon>
        <taxon>Neisseriaceae</taxon>
        <taxon>Neisseria</taxon>
    </lineage>
</organism>
<feature type="transmembrane region" description="Helical" evidence="1">
    <location>
        <begin position="20"/>
        <end position="45"/>
    </location>
</feature>
<keyword evidence="1" id="KW-0472">Membrane</keyword>
<name>A0AAC9GEZ0_NEIME</name>
<dbReference type="Proteomes" id="UP000092966">
    <property type="component" value="Chromosome"/>
</dbReference>
<evidence type="ECO:0000313" key="3">
    <source>
        <dbReference type="Proteomes" id="UP000092966"/>
    </source>
</evidence>
<dbReference type="AlphaFoldDB" id="A0AAC9GEZ0"/>